<keyword evidence="2 14" id="KW-0547">Nucleotide-binding</keyword>
<dbReference type="Pfam" id="PF00580">
    <property type="entry name" value="UvrD-helicase"/>
    <property type="match status" value="1"/>
</dbReference>
<dbReference type="PANTHER" id="PTHR11070">
    <property type="entry name" value="UVRD / RECB / PCRA DNA HELICASE FAMILY MEMBER"/>
    <property type="match status" value="1"/>
</dbReference>
<evidence type="ECO:0000256" key="6">
    <source>
        <dbReference type="ARBA" id="ARBA00022839"/>
    </source>
</evidence>
<keyword evidence="3" id="KW-0227">DNA damage</keyword>
<keyword evidence="1" id="KW-0540">Nuclease</keyword>
<dbReference type="InterPro" id="IPR014017">
    <property type="entry name" value="DNA_helicase_UvrD-like_C"/>
</dbReference>
<dbReference type="InterPro" id="IPR000212">
    <property type="entry name" value="DNA_helicase_UvrD/REP"/>
</dbReference>
<evidence type="ECO:0000256" key="1">
    <source>
        <dbReference type="ARBA" id="ARBA00022722"/>
    </source>
</evidence>
<keyword evidence="8" id="KW-0238">DNA-binding</keyword>
<dbReference type="PANTHER" id="PTHR11070:SF55">
    <property type="entry name" value="DNA 3'-5' HELICASE"/>
    <property type="match status" value="1"/>
</dbReference>
<evidence type="ECO:0000256" key="11">
    <source>
        <dbReference type="ARBA" id="ARBA00034617"/>
    </source>
</evidence>
<dbReference type="SUPFAM" id="SSF52540">
    <property type="entry name" value="P-loop containing nucleoside triphosphate hydrolases"/>
    <property type="match status" value="1"/>
</dbReference>
<name>A0ABZ0SJP5_9MICO</name>
<dbReference type="Gene3D" id="3.90.320.10">
    <property type="match status" value="1"/>
</dbReference>
<keyword evidence="18" id="KW-1185">Reference proteome</keyword>
<evidence type="ECO:0000256" key="10">
    <source>
        <dbReference type="ARBA" id="ARBA00023235"/>
    </source>
</evidence>
<keyword evidence="6" id="KW-0269">Exonuclease</keyword>
<dbReference type="InterPro" id="IPR038726">
    <property type="entry name" value="PDDEXK_AddAB-type"/>
</dbReference>
<evidence type="ECO:0000313" key="18">
    <source>
        <dbReference type="Proteomes" id="UP001323798"/>
    </source>
</evidence>
<evidence type="ECO:0000259" key="16">
    <source>
        <dbReference type="PROSITE" id="PS51217"/>
    </source>
</evidence>
<gene>
    <name evidence="17" type="ORF">SM116_11660</name>
</gene>
<evidence type="ECO:0000256" key="12">
    <source>
        <dbReference type="ARBA" id="ARBA00034808"/>
    </source>
</evidence>
<dbReference type="CDD" id="cd17932">
    <property type="entry name" value="DEXQc_UvrD"/>
    <property type="match status" value="1"/>
</dbReference>
<sequence length="1148" mass="123786">MSPAWERPATVSAEGIAAALGLPAPTPEQRAVIEAPPAPALVVAGAGSGKTETMAGRVVWLIANEHVRRDEVLGLTFTRKAAGELAERIDHRLASIDEYAQRGLVPHIDALAESGELARFWAGSRDAAPRARRIALSACLDALAARLGAAPPPSLAEDALLRPRVATYNSFADAIVREHGARIGRDPDAALMSQSASWLLARRVVIASTDERLAQRGEAFSTVVDAVSALAGDVLDNRADLDRIDAFAADWARRVEPFVNPQLQSPGDIEKFHAAMTGLPVLTGLVRDYAQRKTIEETLDFADQVAGALDIVEQSPAVGEELRGQYRVVLLDEYQDTSVIQTRLLAEIFHDSAVMAVGDPNQSIYGWRGASADNLSAFAGAFARQTECAHHGLMVSWRNDVDILAAANSLVAGTAHGAVPVGALQSRPGAGSGRVACRFEATIDDEADAVAQWFADVRAEHAAGQAAAARERAEAGLPAVEQKAHSGAVLFRAKRHMNTFADALARRGIPHRILGLGGLLSTPEVVDVVAALRVVHDPSQGSALIRLLSGPRFAVGVADLGALQELADALSKRDGSLQPLEPRLAARVRGSAGIDEQLSIIDALEFVRTTREEYRLLGGFTAEGLARLREAGEMFARLRRAAAQPIPDLIRLIEVELRLDVELAANETRGAARVASAQLRAFLDEVRGFLAGDEQGSVSSLLAWLDHAEETDELVPRTEPQQPGVVQLLTIHGSKGLEWDAVAVVRLVADELPKAPRTKLGWLGFGTLPYAFRGDRGALPALEWDAGAQGTRKELADAITAFKEGNGAHQEQEERRLAYVAVTRARSDLLLTGSTWGGQLRSRRPSPYLSQMLEALGRDPLPEADPGDNPYLDRGGQVLAWPLDPLGARGPVVRTAAQEVRAAIAAGDAVPDEELIRLLAERDARTAATRIPAPTRIPASRFKDYVTAFDSTVRAVARPVPERPYRQTRLGTLFHAWVEQRAERAGVGPSPDDGLWEADIDQPDSEAGAEDAAELARLQAIFEGSEWGQLAPLEVEAEIDFALDGGAGADHIVVCKLDAVYRRGDRIEIVDWKTGKPPATPREREERMLQLALYRVAYHKRHGVPLDQIDVALYYVGDDLVLRDDRIYSESDLAQRWSAAREARSASA</sequence>
<dbReference type="Pfam" id="PF13361">
    <property type="entry name" value="UvrD_C"/>
    <property type="match status" value="2"/>
</dbReference>
<dbReference type="EMBL" id="CP139368">
    <property type="protein sequence ID" value="WPR88431.1"/>
    <property type="molecule type" value="Genomic_DNA"/>
</dbReference>
<dbReference type="Gene3D" id="1.10.486.10">
    <property type="entry name" value="PCRA, domain 4"/>
    <property type="match status" value="1"/>
</dbReference>
<feature type="binding site" evidence="14">
    <location>
        <begin position="44"/>
        <end position="51"/>
    </location>
    <ligand>
        <name>ATP</name>
        <dbReference type="ChEBI" id="CHEBI:30616"/>
    </ligand>
</feature>
<evidence type="ECO:0000259" key="15">
    <source>
        <dbReference type="PROSITE" id="PS51198"/>
    </source>
</evidence>
<dbReference type="Proteomes" id="UP001323798">
    <property type="component" value="Chromosome"/>
</dbReference>
<keyword evidence="10" id="KW-0413">Isomerase</keyword>
<dbReference type="InterPro" id="IPR011604">
    <property type="entry name" value="PDDEXK-like_dom_sf"/>
</dbReference>
<evidence type="ECO:0000256" key="2">
    <source>
        <dbReference type="ARBA" id="ARBA00022741"/>
    </source>
</evidence>
<keyword evidence="4 14" id="KW-0378">Hydrolase</keyword>
<dbReference type="GO" id="GO:0004386">
    <property type="term" value="F:helicase activity"/>
    <property type="evidence" value="ECO:0007669"/>
    <property type="project" value="UniProtKB-KW"/>
</dbReference>
<reference evidence="17 18" key="1">
    <citation type="submission" date="2023-11" db="EMBL/GenBank/DDBJ databases">
        <title>Genome sequence of Microbacterium rhizosphaerae KACC 19337.</title>
        <authorList>
            <person name="Choi H."/>
            <person name="Kim S."/>
            <person name="Kim Y."/>
            <person name="Kwon S.-W."/>
            <person name="Heo J."/>
        </authorList>
    </citation>
    <scope>NUCLEOTIDE SEQUENCE [LARGE SCALE GENOMIC DNA]</scope>
    <source>
        <strain evidence="17 18">KACC 19337</strain>
    </source>
</reference>
<feature type="domain" description="UvrD-like helicase C-terminal" evidence="16">
    <location>
        <begin position="401"/>
        <end position="736"/>
    </location>
</feature>
<feature type="domain" description="UvrD-like helicase ATP-binding" evidence="15">
    <location>
        <begin position="23"/>
        <end position="400"/>
    </location>
</feature>
<keyword evidence="5 14" id="KW-0347">Helicase</keyword>
<dbReference type="Pfam" id="PF12705">
    <property type="entry name" value="PDDEXK_1"/>
    <property type="match status" value="1"/>
</dbReference>
<accession>A0ABZ0SJP5</accession>
<evidence type="ECO:0000256" key="4">
    <source>
        <dbReference type="ARBA" id="ARBA00022801"/>
    </source>
</evidence>
<dbReference type="PROSITE" id="PS51198">
    <property type="entry name" value="UVRD_HELICASE_ATP_BIND"/>
    <property type="match status" value="1"/>
</dbReference>
<evidence type="ECO:0000256" key="13">
    <source>
        <dbReference type="ARBA" id="ARBA00048988"/>
    </source>
</evidence>
<keyword evidence="9" id="KW-0234">DNA repair</keyword>
<organism evidence="17 18">
    <name type="scientific">Microbacterium rhizosphaerae</name>
    <dbReference type="NCBI Taxonomy" id="1678237"/>
    <lineage>
        <taxon>Bacteria</taxon>
        <taxon>Bacillati</taxon>
        <taxon>Actinomycetota</taxon>
        <taxon>Actinomycetes</taxon>
        <taxon>Micrococcales</taxon>
        <taxon>Microbacteriaceae</taxon>
        <taxon>Microbacterium</taxon>
    </lineage>
</organism>
<evidence type="ECO:0000313" key="17">
    <source>
        <dbReference type="EMBL" id="WPR88431.1"/>
    </source>
</evidence>
<dbReference type="GO" id="GO:0016787">
    <property type="term" value="F:hydrolase activity"/>
    <property type="evidence" value="ECO:0007669"/>
    <property type="project" value="UniProtKB-KW"/>
</dbReference>
<dbReference type="PROSITE" id="PS51217">
    <property type="entry name" value="UVRD_HELICASE_CTER"/>
    <property type="match status" value="1"/>
</dbReference>
<dbReference type="EC" id="5.6.2.4" evidence="12"/>
<comment type="catalytic activity">
    <reaction evidence="13">
        <text>ATP + H2O = ADP + phosphate + H(+)</text>
        <dbReference type="Rhea" id="RHEA:13065"/>
        <dbReference type="ChEBI" id="CHEBI:15377"/>
        <dbReference type="ChEBI" id="CHEBI:15378"/>
        <dbReference type="ChEBI" id="CHEBI:30616"/>
        <dbReference type="ChEBI" id="CHEBI:43474"/>
        <dbReference type="ChEBI" id="CHEBI:456216"/>
        <dbReference type="EC" id="5.6.2.4"/>
    </reaction>
</comment>
<evidence type="ECO:0000256" key="3">
    <source>
        <dbReference type="ARBA" id="ARBA00022763"/>
    </source>
</evidence>
<keyword evidence="7 14" id="KW-0067">ATP-binding</keyword>
<evidence type="ECO:0000256" key="9">
    <source>
        <dbReference type="ARBA" id="ARBA00023204"/>
    </source>
</evidence>
<dbReference type="InterPro" id="IPR027417">
    <property type="entry name" value="P-loop_NTPase"/>
</dbReference>
<evidence type="ECO:0000256" key="7">
    <source>
        <dbReference type="ARBA" id="ARBA00022840"/>
    </source>
</evidence>
<dbReference type="RefSeq" id="WP_320941151.1">
    <property type="nucleotide sequence ID" value="NZ_BAABEU010000006.1"/>
</dbReference>
<comment type="catalytic activity">
    <reaction evidence="11">
        <text>Couples ATP hydrolysis with the unwinding of duplex DNA by translocating in the 3'-5' direction.</text>
        <dbReference type="EC" id="5.6.2.4"/>
    </reaction>
</comment>
<protein>
    <recommendedName>
        <fullName evidence="12">DNA 3'-5' helicase</fullName>
        <ecNumber evidence="12">5.6.2.4</ecNumber>
    </recommendedName>
</protein>
<evidence type="ECO:0000256" key="14">
    <source>
        <dbReference type="PROSITE-ProRule" id="PRU00560"/>
    </source>
</evidence>
<evidence type="ECO:0000256" key="5">
    <source>
        <dbReference type="ARBA" id="ARBA00022806"/>
    </source>
</evidence>
<dbReference type="Gene3D" id="3.40.50.300">
    <property type="entry name" value="P-loop containing nucleotide triphosphate hydrolases"/>
    <property type="match status" value="4"/>
</dbReference>
<evidence type="ECO:0000256" key="8">
    <source>
        <dbReference type="ARBA" id="ARBA00023125"/>
    </source>
</evidence>
<dbReference type="InterPro" id="IPR014016">
    <property type="entry name" value="UvrD-like_ATP-bd"/>
</dbReference>
<proteinExistence type="predicted"/>